<dbReference type="InterPro" id="IPR050624">
    <property type="entry name" value="HTH-type_Tx_Regulator"/>
</dbReference>
<keyword evidence="1 2" id="KW-0238">DNA-binding</keyword>
<reference evidence="5" key="2">
    <citation type="submission" date="2017-05" db="EMBL/GenBank/DDBJ databases">
        <authorList>
            <consortium name="The Broad Institute Genomics Platform"/>
            <consortium name="The Broad Institute Genomic Center for Infectious Diseases"/>
            <person name="Earl A."/>
            <person name="Manson A."/>
            <person name="Schwartman J."/>
            <person name="Gilmore M."/>
            <person name="Abouelleil A."/>
            <person name="Cao P."/>
            <person name="Chapman S."/>
            <person name="Cusick C."/>
            <person name="Shea T."/>
            <person name="Young S."/>
            <person name="Neafsey D."/>
            <person name="Nusbaum C."/>
            <person name="Birren B."/>
        </authorList>
    </citation>
    <scope>NUCLEOTIDE SEQUENCE</scope>
    <source>
        <strain evidence="5">9E7_DIV0242</strain>
    </source>
</reference>
<keyword evidence="6" id="KW-1185">Reference proteome</keyword>
<dbReference type="PANTHER" id="PTHR43479">
    <property type="entry name" value="ACREF/ENVCD OPERON REPRESSOR-RELATED"/>
    <property type="match status" value="1"/>
</dbReference>
<sequence length="190" mass="21760">MNREEKKALTKQKILSAATELYSEKGFVEVSIEEISKTAGIGKGTVFLHYGNQDKLMSAVINQLLTTFDEEMTKKNHEINSIEDYLFLHLTVLSHHEDLYFHFITQRLLLAQTVNAAYIGMQAAFSHHFQKSMEKELSLPLDVVFTSWIGMIHYYLENRDLFGGKGVIAANKDKWIMNYLVLLNEGGIKK</sequence>
<evidence type="ECO:0000256" key="2">
    <source>
        <dbReference type="PROSITE-ProRule" id="PRU00335"/>
    </source>
</evidence>
<name>A0A242K6A4_9ENTE</name>
<gene>
    <name evidence="4" type="ORF">A5888_002043</name>
    <name evidence="5" type="ORF">A5888_003916</name>
</gene>
<accession>A0A242K6A4</accession>
<dbReference type="InterPro" id="IPR009057">
    <property type="entry name" value="Homeodomain-like_sf"/>
</dbReference>
<dbReference type="Gene3D" id="1.10.357.10">
    <property type="entry name" value="Tetracycline Repressor, domain 2"/>
    <property type="match status" value="1"/>
</dbReference>
<dbReference type="SUPFAM" id="SSF46689">
    <property type="entry name" value="Homeodomain-like"/>
    <property type="match status" value="1"/>
</dbReference>
<evidence type="ECO:0000256" key="1">
    <source>
        <dbReference type="ARBA" id="ARBA00023125"/>
    </source>
</evidence>
<organism evidence="4">
    <name type="scientific">Candidatus Enterococcus clewellii</name>
    <dbReference type="NCBI Taxonomy" id="1834193"/>
    <lineage>
        <taxon>Bacteria</taxon>
        <taxon>Bacillati</taxon>
        <taxon>Bacillota</taxon>
        <taxon>Bacilli</taxon>
        <taxon>Lactobacillales</taxon>
        <taxon>Enterococcaceae</taxon>
        <taxon>Enterococcus</taxon>
    </lineage>
</organism>
<dbReference type="PRINTS" id="PR00455">
    <property type="entry name" value="HTHTETR"/>
</dbReference>
<proteinExistence type="predicted"/>
<dbReference type="EMBL" id="CP147247">
    <property type="protein sequence ID" value="WYJ92143.1"/>
    <property type="molecule type" value="Genomic_DNA"/>
</dbReference>
<dbReference type="Pfam" id="PF00440">
    <property type="entry name" value="TetR_N"/>
    <property type="match status" value="1"/>
</dbReference>
<evidence type="ECO:0000313" key="4">
    <source>
        <dbReference type="EMBL" id="OTP15829.1"/>
    </source>
</evidence>
<dbReference type="RefSeq" id="WP_086349113.1">
    <property type="nucleotide sequence ID" value="NZ_CP147247.1"/>
</dbReference>
<reference evidence="5" key="3">
    <citation type="submission" date="2024-03" db="EMBL/GenBank/DDBJ databases">
        <title>The Genome Sequence of Enterococcus sp. DIV0242b.</title>
        <authorList>
            <consortium name="The Broad Institute Genomics Platform"/>
            <consortium name="The Broad Institute Microbial Omics Core"/>
            <consortium name="The Broad Institute Genomic Center for Infectious Diseases"/>
            <person name="Earl A."/>
            <person name="Manson A."/>
            <person name="Gilmore M."/>
            <person name="Schwartman J."/>
            <person name="Shea T."/>
            <person name="Abouelleil A."/>
            <person name="Cao P."/>
            <person name="Chapman S."/>
            <person name="Cusick C."/>
            <person name="Young S."/>
            <person name="Neafsey D."/>
            <person name="Nusbaum C."/>
            <person name="Birren B."/>
        </authorList>
    </citation>
    <scope>NUCLEOTIDE SEQUENCE</scope>
    <source>
        <strain evidence="5">9E7_DIV0242</strain>
    </source>
</reference>
<feature type="DNA-binding region" description="H-T-H motif" evidence="2">
    <location>
        <begin position="31"/>
        <end position="50"/>
    </location>
</feature>
<dbReference type="AlphaFoldDB" id="A0A242K6A4"/>
<feature type="domain" description="HTH tetR-type" evidence="3">
    <location>
        <begin position="8"/>
        <end position="68"/>
    </location>
</feature>
<dbReference type="Proteomes" id="UP000195141">
    <property type="component" value="Chromosome"/>
</dbReference>
<dbReference type="InterPro" id="IPR001647">
    <property type="entry name" value="HTH_TetR"/>
</dbReference>
<dbReference type="PANTHER" id="PTHR43479:SF11">
    <property type="entry name" value="ACREF_ENVCD OPERON REPRESSOR-RELATED"/>
    <property type="match status" value="1"/>
</dbReference>
<evidence type="ECO:0000313" key="6">
    <source>
        <dbReference type="Proteomes" id="UP000195141"/>
    </source>
</evidence>
<reference evidence="4" key="1">
    <citation type="submission" date="2017-05" db="EMBL/GenBank/DDBJ databases">
        <title>The Genome Sequence of Enterococcus sp. 9E7_DIV0242.</title>
        <authorList>
            <consortium name="The Broad Institute Genomics Platform"/>
            <consortium name="The Broad Institute Genomic Center for Infectious Diseases"/>
            <person name="Earl A."/>
            <person name="Manson A."/>
            <person name="Schwartman J."/>
            <person name="Gilmore M."/>
            <person name="Abouelleil A."/>
            <person name="Cao P."/>
            <person name="Chapman S."/>
            <person name="Cusick C."/>
            <person name="Shea T."/>
            <person name="Young S."/>
            <person name="Neafsey D."/>
            <person name="Nusbaum C."/>
            <person name="Birren B."/>
        </authorList>
    </citation>
    <scope>NUCLEOTIDE SEQUENCE [LARGE SCALE GENOMIC DNA]</scope>
    <source>
        <strain evidence="4">9E7_DIV0242</strain>
    </source>
</reference>
<evidence type="ECO:0000313" key="5">
    <source>
        <dbReference type="EMBL" id="WYJ92143.1"/>
    </source>
</evidence>
<dbReference type="EMBL" id="NGMM01000003">
    <property type="protein sequence ID" value="OTP15829.1"/>
    <property type="molecule type" value="Genomic_DNA"/>
</dbReference>
<dbReference type="GO" id="GO:0003677">
    <property type="term" value="F:DNA binding"/>
    <property type="evidence" value="ECO:0007669"/>
    <property type="project" value="UniProtKB-UniRule"/>
</dbReference>
<evidence type="ECO:0000259" key="3">
    <source>
        <dbReference type="PROSITE" id="PS50977"/>
    </source>
</evidence>
<protein>
    <recommendedName>
        <fullName evidence="3">HTH tetR-type domain-containing protein</fullName>
    </recommendedName>
</protein>
<dbReference type="OrthoDB" id="9809772at2"/>
<dbReference type="PROSITE" id="PS50977">
    <property type="entry name" value="HTH_TETR_2"/>
    <property type="match status" value="1"/>
</dbReference>